<dbReference type="GeneID" id="81599468"/>
<dbReference type="AlphaFoldDB" id="A0AAD6G4Q2"/>
<organism evidence="1 2">
    <name type="scientific">Penicillium daleae</name>
    <dbReference type="NCBI Taxonomy" id="63821"/>
    <lineage>
        <taxon>Eukaryota</taxon>
        <taxon>Fungi</taxon>
        <taxon>Dikarya</taxon>
        <taxon>Ascomycota</taxon>
        <taxon>Pezizomycotina</taxon>
        <taxon>Eurotiomycetes</taxon>
        <taxon>Eurotiomycetidae</taxon>
        <taxon>Eurotiales</taxon>
        <taxon>Aspergillaceae</taxon>
        <taxon>Penicillium</taxon>
    </lineage>
</organism>
<accession>A0AAD6G4Q2</accession>
<protein>
    <submittedName>
        <fullName evidence="1">Pectate lyase superfamily protein domain-containing protein</fullName>
    </submittedName>
</protein>
<proteinExistence type="predicted"/>
<evidence type="ECO:0000313" key="2">
    <source>
        <dbReference type="Proteomes" id="UP001213681"/>
    </source>
</evidence>
<reference evidence="1" key="1">
    <citation type="submission" date="2022-12" db="EMBL/GenBank/DDBJ databases">
        <authorList>
            <person name="Petersen C."/>
        </authorList>
    </citation>
    <scope>NUCLEOTIDE SEQUENCE</scope>
    <source>
        <strain evidence="1">IBT 16125</strain>
    </source>
</reference>
<gene>
    <name evidence="1" type="ORF">N7458_005843</name>
</gene>
<dbReference type="SUPFAM" id="SSF51126">
    <property type="entry name" value="Pectin lyase-like"/>
    <property type="match status" value="1"/>
</dbReference>
<reference evidence="1" key="2">
    <citation type="journal article" date="2023" name="IMA Fungus">
        <title>Comparative genomic study of the Penicillium genus elucidates a diverse pangenome and 15 lateral gene transfer events.</title>
        <authorList>
            <person name="Petersen C."/>
            <person name="Sorensen T."/>
            <person name="Nielsen M.R."/>
            <person name="Sondergaard T.E."/>
            <person name="Sorensen J.L."/>
            <person name="Fitzpatrick D.A."/>
            <person name="Frisvad J.C."/>
            <person name="Nielsen K.L."/>
        </authorList>
    </citation>
    <scope>NUCLEOTIDE SEQUENCE</scope>
    <source>
        <strain evidence="1">IBT 16125</strain>
    </source>
</reference>
<sequence>MIEIVAQHSDSSECLLFYWGLSKSVTQNPTFAIRAFQVSGNLKIGGISGQPLMTGIQIENCRGNVSVDGVEFSPQWNSSSIVLNYQTSNNGLVAIKSLGNTVNDTRNVVFSHILATYCRVGFLFTGAGVPLGNNTNQRVEASGNAASVTGIRIEGPTKRIIVTGYAFVGIQVSTLVGTQGSASECAIHASDDFGYLNVVNMTSIGSHENAILLGRSSLALLSNLFLQDWAQSGKSIPAIESTGAWVEVYKPYTFSQKPGSTAPLISGNVHLM</sequence>
<dbReference type="InterPro" id="IPR011050">
    <property type="entry name" value="Pectin_lyase_fold/virulence"/>
</dbReference>
<dbReference type="EMBL" id="JAPVEA010000005">
    <property type="protein sequence ID" value="KAJ5454887.1"/>
    <property type="molecule type" value="Genomic_DNA"/>
</dbReference>
<name>A0AAD6G4Q2_9EURO</name>
<dbReference type="Proteomes" id="UP001213681">
    <property type="component" value="Unassembled WGS sequence"/>
</dbReference>
<dbReference type="RefSeq" id="XP_056767843.1">
    <property type="nucleotide sequence ID" value="XM_056909225.1"/>
</dbReference>
<dbReference type="GO" id="GO:0016829">
    <property type="term" value="F:lyase activity"/>
    <property type="evidence" value="ECO:0007669"/>
    <property type="project" value="UniProtKB-KW"/>
</dbReference>
<keyword evidence="2" id="KW-1185">Reference proteome</keyword>
<comment type="caution">
    <text evidence="1">The sequence shown here is derived from an EMBL/GenBank/DDBJ whole genome shotgun (WGS) entry which is preliminary data.</text>
</comment>
<keyword evidence="1" id="KW-0456">Lyase</keyword>
<evidence type="ECO:0000313" key="1">
    <source>
        <dbReference type="EMBL" id="KAJ5454887.1"/>
    </source>
</evidence>